<dbReference type="EMBL" id="JAWDJW010002941">
    <property type="protein sequence ID" value="KAK3077356.1"/>
    <property type="molecule type" value="Genomic_DNA"/>
</dbReference>
<sequence>DMVDRQLVTNHFLHFLALDRSDPKKFQILQLIAALLSWTDDQKETAGLARPGASGLSGLRVPLSPFRRSGSTPSLGSVGTPDMAGVEHSASKESLAELWQDFLEREAQEGAAAAGHQGVGSRKSSMAGGGMSPVLERKGSGAFSPVMGRKGSSGAGVGEGG</sequence>
<dbReference type="Proteomes" id="UP001186974">
    <property type="component" value="Unassembled WGS sequence"/>
</dbReference>
<gene>
    <name evidence="1" type="ORF">LTS18_010494</name>
</gene>
<proteinExistence type="predicted"/>
<evidence type="ECO:0000313" key="1">
    <source>
        <dbReference type="EMBL" id="KAK3077356.1"/>
    </source>
</evidence>
<name>A0ACC3DL13_9PEZI</name>
<evidence type="ECO:0000313" key="2">
    <source>
        <dbReference type="Proteomes" id="UP001186974"/>
    </source>
</evidence>
<comment type="caution">
    <text evidence="1">The sequence shown here is derived from an EMBL/GenBank/DDBJ whole genome shotgun (WGS) entry which is preliminary data.</text>
</comment>
<accession>A0ACC3DL13</accession>
<keyword evidence="2" id="KW-1185">Reference proteome</keyword>
<organism evidence="1 2">
    <name type="scientific">Coniosporium uncinatum</name>
    <dbReference type="NCBI Taxonomy" id="93489"/>
    <lineage>
        <taxon>Eukaryota</taxon>
        <taxon>Fungi</taxon>
        <taxon>Dikarya</taxon>
        <taxon>Ascomycota</taxon>
        <taxon>Pezizomycotina</taxon>
        <taxon>Dothideomycetes</taxon>
        <taxon>Dothideomycetes incertae sedis</taxon>
        <taxon>Coniosporium</taxon>
    </lineage>
</organism>
<feature type="non-terminal residue" evidence="1">
    <location>
        <position position="1"/>
    </location>
</feature>
<reference evidence="1" key="1">
    <citation type="submission" date="2024-09" db="EMBL/GenBank/DDBJ databases">
        <title>Black Yeasts Isolated from many extreme environments.</title>
        <authorList>
            <person name="Coleine C."/>
            <person name="Stajich J.E."/>
            <person name="Selbmann L."/>
        </authorList>
    </citation>
    <scope>NUCLEOTIDE SEQUENCE</scope>
    <source>
        <strain evidence="1">CCFEE 5737</strain>
    </source>
</reference>
<protein>
    <submittedName>
        <fullName evidence="1">Uncharacterized protein</fullName>
    </submittedName>
</protein>